<feature type="compositionally biased region" description="Basic and acidic residues" evidence="1">
    <location>
        <begin position="153"/>
        <end position="177"/>
    </location>
</feature>
<dbReference type="EMBL" id="BK016096">
    <property type="protein sequence ID" value="DAF94760.1"/>
    <property type="molecule type" value="Genomic_DNA"/>
</dbReference>
<name>A0A8S5UJV5_9CAUD</name>
<sequence length="177" mass="19999">MNLDQINKGLTEDQILGNSVTTQAVDGETFRDIVYGMFKPNDMVVIKNNAPYPSGFAYMHIDDEEHIQPNEYTNTTIRGKQRAFLIHAGEEKVVPGWLGYMALEHMWKEYAQYSSSDGARMLADVQARSKWLDEVYRGPAQYTTGVKDTTPAAEEKPARRGRQAKAESKDEDLGFSE</sequence>
<protein>
    <submittedName>
        <fullName evidence="2">Uncharacterized protein</fullName>
    </submittedName>
</protein>
<feature type="region of interest" description="Disordered" evidence="1">
    <location>
        <begin position="142"/>
        <end position="177"/>
    </location>
</feature>
<reference evidence="2" key="1">
    <citation type="journal article" date="2021" name="Proc. Natl. Acad. Sci. U.S.A.">
        <title>A Catalog of Tens of Thousands of Viruses from Human Metagenomes Reveals Hidden Associations with Chronic Diseases.</title>
        <authorList>
            <person name="Tisza M.J."/>
            <person name="Buck C.B."/>
        </authorList>
    </citation>
    <scope>NUCLEOTIDE SEQUENCE</scope>
    <source>
        <strain evidence="2">Ct9A73</strain>
    </source>
</reference>
<evidence type="ECO:0000313" key="2">
    <source>
        <dbReference type="EMBL" id="DAF94760.1"/>
    </source>
</evidence>
<organism evidence="2">
    <name type="scientific">Podoviridae sp. ct9A73</name>
    <dbReference type="NCBI Taxonomy" id="2825225"/>
    <lineage>
        <taxon>Viruses</taxon>
        <taxon>Duplodnaviria</taxon>
        <taxon>Heunggongvirae</taxon>
        <taxon>Uroviricota</taxon>
        <taxon>Caudoviricetes</taxon>
    </lineage>
</organism>
<accession>A0A8S5UJV5</accession>
<evidence type="ECO:0000256" key="1">
    <source>
        <dbReference type="SAM" id="MobiDB-lite"/>
    </source>
</evidence>
<proteinExistence type="predicted"/>